<dbReference type="EMBL" id="JASWJB010000410">
    <property type="protein sequence ID" value="KAK2590670.1"/>
    <property type="molecule type" value="Genomic_DNA"/>
</dbReference>
<dbReference type="AlphaFoldDB" id="A0AAJ0FVP5"/>
<comment type="caution">
    <text evidence="2">The sequence shown here is derived from an EMBL/GenBank/DDBJ whole genome shotgun (WGS) entry which is preliminary data.</text>
</comment>
<reference evidence="2" key="1">
    <citation type="submission" date="2023-06" db="EMBL/GenBank/DDBJ databases">
        <title>Conoideocrella luteorostrata (Hypocreales: Clavicipitaceae), a potential biocontrol fungus for elongate hemlock scale in United States Christmas tree production areas.</title>
        <authorList>
            <person name="Barrett H."/>
            <person name="Lovett B."/>
            <person name="Macias A.M."/>
            <person name="Stajich J.E."/>
            <person name="Kasson M.T."/>
        </authorList>
    </citation>
    <scope>NUCLEOTIDE SEQUENCE</scope>
    <source>
        <strain evidence="2">ARSEF 14590</strain>
    </source>
</reference>
<feature type="compositionally biased region" description="Low complexity" evidence="1">
    <location>
        <begin position="223"/>
        <end position="242"/>
    </location>
</feature>
<sequence>MTTHLGPLAHGVIRDDAKRFFEKSLESIYDVWVDLSREATLQPNEILDDRHLDGAFTTLDQHIASLDPLKARLGAIQLTNLMAVLKTRIKTDRQSGQIVAKKRSDSVAIDAYVRARGQQSDNNARYQAVKQVRMSKRWLDLTRGSPLLAVVHTPKAEQIVSDIRFSNKKLIQLGIKVQEQYPPELAAAADYLAAIGESRPDATKRSAHLAYMRKLLSSNTPDTTRTANAANITNTPNSSNSAKLSEDDLNFDPFIEIEAGSDRSS</sequence>
<protein>
    <submittedName>
        <fullName evidence="2">Uncharacterized protein</fullName>
    </submittedName>
</protein>
<proteinExistence type="predicted"/>
<dbReference type="Proteomes" id="UP001251528">
    <property type="component" value="Unassembled WGS sequence"/>
</dbReference>
<evidence type="ECO:0000313" key="3">
    <source>
        <dbReference type="Proteomes" id="UP001251528"/>
    </source>
</evidence>
<gene>
    <name evidence="2" type="ORF">QQS21_011650</name>
</gene>
<evidence type="ECO:0000256" key="1">
    <source>
        <dbReference type="SAM" id="MobiDB-lite"/>
    </source>
</evidence>
<organism evidence="2 3">
    <name type="scientific">Conoideocrella luteorostrata</name>
    <dbReference type="NCBI Taxonomy" id="1105319"/>
    <lineage>
        <taxon>Eukaryota</taxon>
        <taxon>Fungi</taxon>
        <taxon>Dikarya</taxon>
        <taxon>Ascomycota</taxon>
        <taxon>Pezizomycotina</taxon>
        <taxon>Sordariomycetes</taxon>
        <taxon>Hypocreomycetidae</taxon>
        <taxon>Hypocreales</taxon>
        <taxon>Clavicipitaceae</taxon>
        <taxon>Conoideocrella</taxon>
    </lineage>
</organism>
<feature type="region of interest" description="Disordered" evidence="1">
    <location>
        <begin position="220"/>
        <end position="247"/>
    </location>
</feature>
<accession>A0AAJ0FVP5</accession>
<evidence type="ECO:0000313" key="2">
    <source>
        <dbReference type="EMBL" id="KAK2590670.1"/>
    </source>
</evidence>
<keyword evidence="3" id="KW-1185">Reference proteome</keyword>
<name>A0AAJ0FVP5_9HYPO</name>